<accession>A0A0F8ZUM8</accession>
<dbReference type="EMBL" id="LAZR01061378">
    <property type="protein sequence ID" value="KKK63691.1"/>
    <property type="molecule type" value="Genomic_DNA"/>
</dbReference>
<dbReference type="Pfam" id="PF07157">
    <property type="entry name" value="DNA_circ_N"/>
    <property type="match status" value="1"/>
</dbReference>
<dbReference type="InterPro" id="IPR009826">
    <property type="entry name" value="DNA_circ_N"/>
</dbReference>
<proteinExistence type="predicted"/>
<reference evidence="2" key="1">
    <citation type="journal article" date="2015" name="Nature">
        <title>Complex archaea that bridge the gap between prokaryotes and eukaryotes.</title>
        <authorList>
            <person name="Spang A."/>
            <person name="Saw J.H."/>
            <person name="Jorgensen S.L."/>
            <person name="Zaremba-Niedzwiedzka K."/>
            <person name="Martijn J."/>
            <person name="Lind A.E."/>
            <person name="van Eijk R."/>
            <person name="Schleper C."/>
            <person name="Guy L."/>
            <person name="Ettema T.J."/>
        </authorList>
    </citation>
    <scope>NUCLEOTIDE SEQUENCE</scope>
</reference>
<feature type="non-terminal residue" evidence="2">
    <location>
        <position position="220"/>
    </location>
</feature>
<protein>
    <recommendedName>
        <fullName evidence="1">DNA circulation N-terminal domain-containing protein</fullName>
    </recommendedName>
</protein>
<dbReference type="AlphaFoldDB" id="A0A0F8ZUM8"/>
<feature type="domain" description="DNA circulation N-terminal" evidence="1">
    <location>
        <begin position="24"/>
        <end position="105"/>
    </location>
</feature>
<evidence type="ECO:0000259" key="1">
    <source>
        <dbReference type="Pfam" id="PF07157"/>
    </source>
</evidence>
<gene>
    <name evidence="2" type="ORF">LCGC14_2991720</name>
</gene>
<name>A0A0F8ZUM8_9ZZZZ</name>
<comment type="caution">
    <text evidence="2">The sequence shown here is derived from an EMBL/GenBank/DDBJ whole genome shotgun (WGS) entry which is preliminary data.</text>
</comment>
<evidence type="ECO:0000313" key="2">
    <source>
        <dbReference type="EMBL" id="KKK63691.1"/>
    </source>
</evidence>
<sequence length="220" mass="24015">MAIPAWVDRLRSGSFTSPGGVVSNFKMDIATRIGGKKASIHEILNKDEAIPQDQGNRSQAFPIEAYFTDGDGDQEADAFYNSLRERYTASNPGVLKHPRWGDINVMPFEFQQVETLVTGAGVFRVPVEFREIPPQRFPAPEQIDQSDIVADITDLESTIETANSSIDVDKAGDYASFGAKVTEAVNVIGSSLSGIVSRTEDIQDRFNTIQADIDTALNLG</sequence>
<organism evidence="2">
    <name type="scientific">marine sediment metagenome</name>
    <dbReference type="NCBI Taxonomy" id="412755"/>
    <lineage>
        <taxon>unclassified sequences</taxon>
        <taxon>metagenomes</taxon>
        <taxon>ecological metagenomes</taxon>
    </lineage>
</organism>